<protein>
    <submittedName>
        <fullName evidence="1">Uncharacterized protein</fullName>
    </submittedName>
</protein>
<comment type="caution">
    <text evidence="1">The sequence shown here is derived from an EMBL/GenBank/DDBJ whole genome shotgun (WGS) entry which is preliminary data.</text>
</comment>
<dbReference type="AlphaFoldDB" id="A0A4U0T987"/>
<dbReference type="RefSeq" id="WP_136721355.1">
    <property type="nucleotide sequence ID" value="NZ_SUMC01000001.1"/>
</dbReference>
<keyword evidence="2" id="KW-1185">Reference proteome</keyword>
<dbReference type="Proteomes" id="UP000305778">
    <property type="component" value="Unassembled WGS sequence"/>
</dbReference>
<sequence length="77" mass="7724">MESQLKAPLQAAIAIVTAASLDPPSVSVEELLADTNALDVLAVLARALHLTLGFAVGDVGRDAVLATLGIDAAGDES</sequence>
<organism evidence="1 2">
    <name type="scientific">Actinacidiphila oryziradicis</name>
    <dbReference type="NCBI Taxonomy" id="2571141"/>
    <lineage>
        <taxon>Bacteria</taxon>
        <taxon>Bacillati</taxon>
        <taxon>Actinomycetota</taxon>
        <taxon>Actinomycetes</taxon>
        <taxon>Kitasatosporales</taxon>
        <taxon>Streptomycetaceae</taxon>
        <taxon>Actinacidiphila</taxon>
    </lineage>
</organism>
<evidence type="ECO:0000313" key="1">
    <source>
        <dbReference type="EMBL" id="TKA13195.1"/>
    </source>
</evidence>
<proteinExistence type="predicted"/>
<name>A0A4U0T987_9ACTN</name>
<accession>A0A4U0T987</accession>
<gene>
    <name evidence="1" type="ORF">FCI23_00155</name>
</gene>
<evidence type="ECO:0000313" key="2">
    <source>
        <dbReference type="Proteomes" id="UP000305778"/>
    </source>
</evidence>
<dbReference type="EMBL" id="SUMC01000001">
    <property type="protein sequence ID" value="TKA13195.1"/>
    <property type="molecule type" value="Genomic_DNA"/>
</dbReference>
<reference evidence="1 2" key="1">
    <citation type="submission" date="2019-04" db="EMBL/GenBank/DDBJ databases">
        <title>Streptomyces oryziradicis sp. nov., a novel actinomycete isolated from rhizosphere soil of rice (Oryza sativa L.).</title>
        <authorList>
            <person name="Li C."/>
        </authorList>
    </citation>
    <scope>NUCLEOTIDE SEQUENCE [LARGE SCALE GENOMIC DNA]</scope>
    <source>
        <strain evidence="1 2">NEAU-C40</strain>
    </source>
</reference>